<dbReference type="EMBL" id="JBHFEH010000227">
    <property type="protein sequence ID" value="KAL2044066.1"/>
    <property type="molecule type" value="Genomic_DNA"/>
</dbReference>
<feature type="region of interest" description="Disordered" evidence="1">
    <location>
        <begin position="19"/>
        <end position="42"/>
    </location>
</feature>
<evidence type="ECO:0000256" key="1">
    <source>
        <dbReference type="SAM" id="MobiDB-lite"/>
    </source>
</evidence>
<feature type="region of interest" description="Disordered" evidence="1">
    <location>
        <begin position="146"/>
        <end position="194"/>
    </location>
</feature>
<evidence type="ECO:0000313" key="3">
    <source>
        <dbReference type="Proteomes" id="UP001590951"/>
    </source>
</evidence>
<keyword evidence="3" id="KW-1185">Reference proteome</keyword>
<proteinExistence type="predicted"/>
<dbReference type="InterPro" id="IPR011990">
    <property type="entry name" value="TPR-like_helical_dom_sf"/>
</dbReference>
<dbReference type="Gene3D" id="1.25.40.10">
    <property type="entry name" value="Tetratricopeptide repeat domain"/>
    <property type="match status" value="1"/>
</dbReference>
<evidence type="ECO:0000313" key="2">
    <source>
        <dbReference type="EMBL" id="KAL2044066.1"/>
    </source>
</evidence>
<feature type="compositionally biased region" description="Polar residues" evidence="1">
    <location>
        <begin position="23"/>
        <end position="42"/>
    </location>
</feature>
<dbReference type="Proteomes" id="UP001590951">
    <property type="component" value="Unassembled WGS sequence"/>
</dbReference>
<dbReference type="Pfam" id="PF14938">
    <property type="entry name" value="SNAP"/>
    <property type="match status" value="1"/>
</dbReference>
<name>A0ABR4AEY7_9LECA</name>
<protein>
    <submittedName>
        <fullName evidence="2">Uncharacterized protein</fullName>
    </submittedName>
</protein>
<sequence length="194" mass="21365">MASDPRLLLQKADKAAQVLPAASVSSGGRQENGRMQQRSLSTGRQCIQNYEAGQAFEKAADILQSKLSEPDAMANVLTEAFKTYRKDSPTTPPLCLDRGHPTLHFQKNSNFRRAATHQQNLAEVYENEIGDQKKALEAYDVAAGWFESDNAERTSKQTVSKSRRPSPPPEGDYKPAGSTKFQKPSAKSLPEQQA</sequence>
<accession>A0ABR4AEY7</accession>
<comment type="caution">
    <text evidence="2">The sequence shown here is derived from an EMBL/GenBank/DDBJ whole genome shotgun (WGS) entry which is preliminary data.</text>
</comment>
<reference evidence="2 3" key="1">
    <citation type="submission" date="2024-09" db="EMBL/GenBank/DDBJ databases">
        <title>Rethinking Asexuality: The Enigmatic Case of Functional Sexual Genes in Lepraria (Stereocaulaceae).</title>
        <authorList>
            <person name="Doellman M."/>
            <person name="Sun Y."/>
            <person name="Barcenas-Pena A."/>
            <person name="Lumbsch H.T."/>
            <person name="Grewe F."/>
        </authorList>
    </citation>
    <scope>NUCLEOTIDE SEQUENCE [LARGE SCALE GENOMIC DNA]</scope>
    <source>
        <strain evidence="2 3">Grewe 0041</strain>
    </source>
</reference>
<gene>
    <name evidence="2" type="ORF">ABVK25_012504</name>
</gene>
<dbReference type="SUPFAM" id="SSF48452">
    <property type="entry name" value="TPR-like"/>
    <property type="match status" value="1"/>
</dbReference>
<organism evidence="2 3">
    <name type="scientific">Lepraria finkii</name>
    <dbReference type="NCBI Taxonomy" id="1340010"/>
    <lineage>
        <taxon>Eukaryota</taxon>
        <taxon>Fungi</taxon>
        <taxon>Dikarya</taxon>
        <taxon>Ascomycota</taxon>
        <taxon>Pezizomycotina</taxon>
        <taxon>Lecanoromycetes</taxon>
        <taxon>OSLEUM clade</taxon>
        <taxon>Lecanoromycetidae</taxon>
        <taxon>Lecanorales</taxon>
        <taxon>Lecanorineae</taxon>
        <taxon>Stereocaulaceae</taxon>
        <taxon>Lepraria</taxon>
    </lineage>
</organism>